<gene>
    <name evidence="5" type="ORF">K461DRAFT_220966</name>
</gene>
<proteinExistence type="predicted"/>
<dbReference type="EC" id="3.2.1.22" evidence="2"/>
<reference evidence="5" key="1">
    <citation type="journal article" date="2020" name="Stud. Mycol.">
        <title>101 Dothideomycetes genomes: a test case for predicting lifestyles and emergence of pathogens.</title>
        <authorList>
            <person name="Haridas S."/>
            <person name="Albert R."/>
            <person name="Binder M."/>
            <person name="Bloem J."/>
            <person name="Labutti K."/>
            <person name="Salamov A."/>
            <person name="Andreopoulos B."/>
            <person name="Baker S."/>
            <person name="Barry K."/>
            <person name="Bills G."/>
            <person name="Bluhm B."/>
            <person name="Cannon C."/>
            <person name="Castanera R."/>
            <person name="Culley D."/>
            <person name="Daum C."/>
            <person name="Ezra D."/>
            <person name="Gonzalez J."/>
            <person name="Henrissat B."/>
            <person name="Kuo A."/>
            <person name="Liang C."/>
            <person name="Lipzen A."/>
            <person name="Lutzoni F."/>
            <person name="Magnuson J."/>
            <person name="Mondo S."/>
            <person name="Nolan M."/>
            <person name="Ohm R."/>
            <person name="Pangilinan J."/>
            <person name="Park H.-J."/>
            <person name="Ramirez L."/>
            <person name="Alfaro M."/>
            <person name="Sun H."/>
            <person name="Tritt A."/>
            <person name="Yoshinaga Y."/>
            <person name="Zwiers L.-H."/>
            <person name="Turgeon B."/>
            <person name="Goodwin S."/>
            <person name="Spatafora J."/>
            <person name="Crous P."/>
            <person name="Grigoriev I."/>
        </authorList>
    </citation>
    <scope>NUCLEOTIDE SEQUENCE</scope>
    <source>
        <strain evidence="5">CBS 260.36</strain>
    </source>
</reference>
<dbReference type="InterPro" id="IPR017853">
    <property type="entry name" value="GH"/>
</dbReference>
<dbReference type="OrthoDB" id="2108802at2759"/>
<name>A0A9P4J7S6_9PEZI</name>
<organism evidence="5 6">
    <name type="scientific">Myriangium duriaei CBS 260.36</name>
    <dbReference type="NCBI Taxonomy" id="1168546"/>
    <lineage>
        <taxon>Eukaryota</taxon>
        <taxon>Fungi</taxon>
        <taxon>Dikarya</taxon>
        <taxon>Ascomycota</taxon>
        <taxon>Pezizomycotina</taxon>
        <taxon>Dothideomycetes</taxon>
        <taxon>Dothideomycetidae</taxon>
        <taxon>Myriangiales</taxon>
        <taxon>Myriangiaceae</taxon>
        <taxon>Myriangium</taxon>
    </lineage>
</organism>
<dbReference type="InterPro" id="IPR004352">
    <property type="entry name" value="GH114_TIM-barrel"/>
</dbReference>
<dbReference type="Pfam" id="PF03537">
    <property type="entry name" value="Glyco_hydro_114"/>
    <property type="match status" value="1"/>
</dbReference>
<evidence type="ECO:0000256" key="3">
    <source>
        <dbReference type="SAM" id="Phobius"/>
    </source>
</evidence>
<keyword evidence="5" id="KW-0378">Hydrolase</keyword>
<feature type="transmembrane region" description="Helical" evidence="3">
    <location>
        <begin position="31"/>
        <end position="48"/>
    </location>
</feature>
<keyword evidence="3" id="KW-0472">Membrane</keyword>
<keyword evidence="3" id="KW-1133">Transmembrane helix</keyword>
<evidence type="ECO:0000313" key="5">
    <source>
        <dbReference type="EMBL" id="KAF2156321.1"/>
    </source>
</evidence>
<feature type="domain" description="Glycoside-hydrolase family GH114 TIM-barrel" evidence="4">
    <location>
        <begin position="99"/>
        <end position="328"/>
    </location>
</feature>
<comment type="catalytic activity">
    <reaction evidence="1">
        <text>Hydrolysis of terminal, non-reducing alpha-D-galactose residues in alpha-D-galactosides, including galactose oligosaccharides, galactomannans and galactolipids.</text>
        <dbReference type="EC" id="3.2.1.22"/>
    </reaction>
</comment>
<evidence type="ECO:0000256" key="1">
    <source>
        <dbReference type="ARBA" id="ARBA00001255"/>
    </source>
</evidence>
<dbReference type="AlphaFoldDB" id="A0A9P4J7S6"/>
<dbReference type="Proteomes" id="UP000799439">
    <property type="component" value="Unassembled WGS sequence"/>
</dbReference>
<evidence type="ECO:0000256" key="2">
    <source>
        <dbReference type="ARBA" id="ARBA00012755"/>
    </source>
</evidence>
<accession>A0A9P4J7S6</accession>
<dbReference type="PANTHER" id="PTHR35273:SF2">
    <property type="entry name" value="ALPHA-GALACTOSIDASE"/>
    <property type="match status" value="1"/>
</dbReference>
<keyword evidence="3" id="KW-0812">Transmembrane</keyword>
<evidence type="ECO:0000313" key="6">
    <source>
        <dbReference type="Proteomes" id="UP000799439"/>
    </source>
</evidence>
<dbReference type="EMBL" id="ML996082">
    <property type="protein sequence ID" value="KAF2156321.1"/>
    <property type="molecule type" value="Genomic_DNA"/>
</dbReference>
<dbReference type="GO" id="GO:0004557">
    <property type="term" value="F:alpha-galactosidase activity"/>
    <property type="evidence" value="ECO:0007669"/>
    <property type="project" value="UniProtKB-EC"/>
</dbReference>
<dbReference type="SUPFAM" id="SSF51445">
    <property type="entry name" value="(Trans)glycosidases"/>
    <property type="match status" value="1"/>
</dbReference>
<comment type="caution">
    <text evidence="5">The sequence shown here is derived from an EMBL/GenBank/DDBJ whole genome shotgun (WGS) entry which is preliminary data.</text>
</comment>
<evidence type="ECO:0000259" key="4">
    <source>
        <dbReference type="Pfam" id="PF03537"/>
    </source>
</evidence>
<protein>
    <recommendedName>
        <fullName evidence="2">alpha-galactosidase</fullName>
        <ecNumber evidence="2">3.2.1.22</ecNumber>
    </recommendedName>
</protein>
<dbReference type="Gene3D" id="3.20.20.70">
    <property type="entry name" value="Aldolase class I"/>
    <property type="match status" value="1"/>
</dbReference>
<keyword evidence="6" id="KW-1185">Reference proteome</keyword>
<dbReference type="PANTHER" id="PTHR35273">
    <property type="entry name" value="ALPHA-1,4 POLYGALACTOSAMINIDASE, PUTATIVE (AFU_ORTHOLOGUE AFUA_3G07890)-RELATED"/>
    <property type="match status" value="1"/>
</dbReference>
<dbReference type="InterPro" id="IPR013785">
    <property type="entry name" value="Aldolase_TIM"/>
</dbReference>
<sequence>MTTQHLVYYKSAIKVNQLHTSRRRGHWFKGLLWLIASIVCLILLGFWSEVGYELTNGLGSEDRDSQNHVVSRTRRSLDTLSDQVHTARRTLWKPSLNTTWQIVLNNPIKLAYNASHTVPDVDVFDIDLFDNSKETIWKLHGLHKKVICYFSAGTYEDWRPDAEQFKKKDLGKSLNDWPGENWLRINSCSVRKIMRARIKLASQKGCDAIDPDNIDGYSNENGLRLTKRDSIRYIRFLAQEAARYKMSCGLKNGGDLISSVLRSTHFAINEQCVQYSECGSYTQFIRKKKPVFHIEYPKTSNKTADFVCNAVKGMKFSTILKDMSLNGWAEYCDGKVVSTPVDTS</sequence>